<evidence type="ECO:0000256" key="4">
    <source>
        <dbReference type="SAM" id="MobiDB-lite"/>
    </source>
</evidence>
<dbReference type="InterPro" id="IPR036770">
    <property type="entry name" value="Ankyrin_rpt-contain_sf"/>
</dbReference>
<protein>
    <submittedName>
        <fullName evidence="5">Predicted protein</fullName>
    </submittedName>
</protein>
<dbReference type="AlphaFoldDB" id="C1MV26"/>
<dbReference type="Gene3D" id="1.25.40.20">
    <property type="entry name" value="Ankyrin repeat-containing domain"/>
    <property type="match status" value="2"/>
</dbReference>
<dbReference type="RefSeq" id="XP_003059294.1">
    <property type="nucleotide sequence ID" value="XM_003059248.1"/>
</dbReference>
<dbReference type="Proteomes" id="UP000001876">
    <property type="component" value="Unassembled WGS sequence"/>
</dbReference>
<dbReference type="eggNOG" id="KOG4177">
    <property type="taxonomic scope" value="Eukaryota"/>
</dbReference>
<dbReference type="GeneID" id="9685041"/>
<dbReference type="STRING" id="564608.C1MV26"/>
<evidence type="ECO:0000313" key="5">
    <source>
        <dbReference type="EMBL" id="EEH56426.1"/>
    </source>
</evidence>
<keyword evidence="2 3" id="KW-0040">ANK repeat</keyword>
<feature type="region of interest" description="Disordered" evidence="4">
    <location>
        <begin position="295"/>
        <end position="317"/>
    </location>
</feature>
<feature type="repeat" description="ANK" evidence="3">
    <location>
        <begin position="157"/>
        <end position="189"/>
    </location>
</feature>
<evidence type="ECO:0000256" key="2">
    <source>
        <dbReference type="ARBA" id="ARBA00023043"/>
    </source>
</evidence>
<accession>C1MV26</accession>
<name>C1MV26_MICPC</name>
<feature type="repeat" description="ANK" evidence="3">
    <location>
        <begin position="232"/>
        <end position="264"/>
    </location>
</feature>
<dbReference type="PROSITE" id="PS50088">
    <property type="entry name" value="ANK_REPEAT"/>
    <property type="match status" value="2"/>
</dbReference>
<dbReference type="PRINTS" id="PR01415">
    <property type="entry name" value="ANKYRIN"/>
</dbReference>
<organism evidence="6">
    <name type="scientific">Micromonas pusilla (strain CCMP1545)</name>
    <name type="common">Picoplanktonic green alga</name>
    <dbReference type="NCBI Taxonomy" id="564608"/>
    <lineage>
        <taxon>Eukaryota</taxon>
        <taxon>Viridiplantae</taxon>
        <taxon>Chlorophyta</taxon>
        <taxon>Mamiellophyceae</taxon>
        <taxon>Mamiellales</taxon>
        <taxon>Mamiellaceae</taxon>
        <taxon>Micromonas</taxon>
    </lineage>
</organism>
<dbReference type="KEGG" id="mpp:MICPUCDRAFT_69733"/>
<gene>
    <name evidence="5" type="ORF">MICPUCDRAFT_69733</name>
</gene>
<keyword evidence="6" id="KW-1185">Reference proteome</keyword>
<dbReference type="PROSITE" id="PS50297">
    <property type="entry name" value="ANK_REP_REGION"/>
    <property type="match status" value="2"/>
</dbReference>
<evidence type="ECO:0000256" key="3">
    <source>
        <dbReference type="PROSITE-ProRule" id="PRU00023"/>
    </source>
</evidence>
<keyword evidence="1" id="KW-0677">Repeat</keyword>
<dbReference type="SUPFAM" id="SSF48403">
    <property type="entry name" value="Ankyrin repeat"/>
    <property type="match status" value="1"/>
</dbReference>
<dbReference type="Pfam" id="PF12796">
    <property type="entry name" value="Ank_2"/>
    <property type="match status" value="2"/>
</dbReference>
<dbReference type="PANTHER" id="PTHR24198:SF165">
    <property type="entry name" value="ANKYRIN REPEAT-CONTAINING PROTEIN-RELATED"/>
    <property type="match status" value="1"/>
</dbReference>
<reference evidence="5 6" key="1">
    <citation type="journal article" date="2009" name="Science">
        <title>Green evolution and dynamic adaptations revealed by genomes of the marine picoeukaryotes Micromonas.</title>
        <authorList>
            <person name="Worden A.Z."/>
            <person name="Lee J.H."/>
            <person name="Mock T."/>
            <person name="Rouze P."/>
            <person name="Simmons M.P."/>
            <person name="Aerts A.L."/>
            <person name="Allen A.E."/>
            <person name="Cuvelier M.L."/>
            <person name="Derelle E."/>
            <person name="Everett M.V."/>
            <person name="Foulon E."/>
            <person name="Grimwood J."/>
            <person name="Gundlach H."/>
            <person name="Henrissat B."/>
            <person name="Napoli C."/>
            <person name="McDonald S.M."/>
            <person name="Parker M.S."/>
            <person name="Rombauts S."/>
            <person name="Salamov A."/>
            <person name="Von Dassow P."/>
            <person name="Badger J.H."/>
            <person name="Coutinho P.M."/>
            <person name="Demir E."/>
            <person name="Dubchak I."/>
            <person name="Gentemann C."/>
            <person name="Eikrem W."/>
            <person name="Gready J.E."/>
            <person name="John U."/>
            <person name="Lanier W."/>
            <person name="Lindquist E.A."/>
            <person name="Lucas S."/>
            <person name="Mayer K.F."/>
            <person name="Moreau H."/>
            <person name="Not F."/>
            <person name="Otillar R."/>
            <person name="Panaud O."/>
            <person name="Pangilinan J."/>
            <person name="Paulsen I."/>
            <person name="Piegu B."/>
            <person name="Poliakov A."/>
            <person name="Robbens S."/>
            <person name="Schmutz J."/>
            <person name="Toulza E."/>
            <person name="Wyss T."/>
            <person name="Zelensky A."/>
            <person name="Zhou K."/>
            <person name="Armbrust E.V."/>
            <person name="Bhattacharya D."/>
            <person name="Goodenough U.W."/>
            <person name="Van de Peer Y."/>
            <person name="Grigoriev I.V."/>
        </authorList>
    </citation>
    <scope>NUCLEOTIDE SEQUENCE [LARGE SCALE GENOMIC DNA]</scope>
    <source>
        <strain evidence="5 6">CCMP1545</strain>
    </source>
</reference>
<dbReference type="EMBL" id="GG663740">
    <property type="protein sequence ID" value="EEH56426.1"/>
    <property type="molecule type" value="Genomic_DNA"/>
</dbReference>
<dbReference type="InterPro" id="IPR002110">
    <property type="entry name" value="Ankyrin_rpt"/>
</dbReference>
<dbReference type="PANTHER" id="PTHR24198">
    <property type="entry name" value="ANKYRIN REPEAT AND PROTEIN KINASE DOMAIN-CONTAINING PROTEIN"/>
    <property type="match status" value="1"/>
</dbReference>
<sequence>MTLKPRDFTPKARARRELTRASREVHVAAARALSEAAMRGAIERAAAAAAAARATDPKATFDVDAAARVAVLDDDDDYDDDDGDGTMTPLARAASRPTRAGAACARALVDAGASVTVACGASGCAPLHRAAACNADRVAEVLLARVDGVALDARDAGGLTPLHVAIVNGATETAIALIRNGASVDVTSGGPGAGGGNWDALAHAARVGDEAVVAAVLDANRRAASNSTETVTTTTPLHIAARRGHAAIVQTLLDAGADAGAVDAFGSTAAAAAAASGHHAIATLLSARGGDERANANANADADADADADAGGERRDEPRSALEWAAYEGGEANVRAAIAAADEKVRCVLCHTGSHTTASAL</sequence>
<dbReference type="SMART" id="SM00248">
    <property type="entry name" value="ANK"/>
    <property type="match status" value="6"/>
</dbReference>
<dbReference type="OrthoDB" id="1577640at2759"/>
<evidence type="ECO:0000256" key="1">
    <source>
        <dbReference type="ARBA" id="ARBA00022737"/>
    </source>
</evidence>
<proteinExistence type="predicted"/>
<evidence type="ECO:0000313" key="6">
    <source>
        <dbReference type="Proteomes" id="UP000001876"/>
    </source>
</evidence>